<evidence type="ECO:0000256" key="1">
    <source>
        <dbReference type="ARBA" id="ARBA00023015"/>
    </source>
</evidence>
<dbReference type="Proteomes" id="UP001319104">
    <property type="component" value="Unassembled WGS sequence"/>
</dbReference>
<dbReference type="EMBL" id="JAHCMY010000005">
    <property type="protein sequence ID" value="MBS9524467.1"/>
    <property type="molecule type" value="Genomic_DNA"/>
</dbReference>
<keyword evidence="1" id="KW-0805">Transcription regulation</keyword>
<evidence type="ECO:0000256" key="2">
    <source>
        <dbReference type="ARBA" id="ARBA00023125"/>
    </source>
</evidence>
<protein>
    <submittedName>
        <fullName evidence="6">Crp/Fnr family transcriptional regulator</fullName>
    </submittedName>
</protein>
<dbReference type="Gene3D" id="2.60.120.10">
    <property type="entry name" value="Jelly Rolls"/>
    <property type="match status" value="1"/>
</dbReference>
<keyword evidence="7" id="KW-1185">Reference proteome</keyword>
<evidence type="ECO:0000256" key="3">
    <source>
        <dbReference type="ARBA" id="ARBA00023163"/>
    </source>
</evidence>
<dbReference type="Pfam" id="PF00027">
    <property type="entry name" value="cNMP_binding"/>
    <property type="match status" value="1"/>
</dbReference>
<feature type="domain" description="Cyclic nucleotide-binding" evidence="4">
    <location>
        <begin position="1"/>
        <end position="121"/>
    </location>
</feature>
<reference evidence="6 7" key="1">
    <citation type="submission" date="2021-05" db="EMBL/GenBank/DDBJ databases">
        <authorList>
            <person name="Zhang Z.D."/>
            <person name="Osman G."/>
        </authorList>
    </citation>
    <scope>NUCLEOTIDE SEQUENCE [LARGE SCALE GENOMIC DNA]</scope>
    <source>
        <strain evidence="6 7">KCTC 32217</strain>
    </source>
</reference>
<dbReference type="PANTHER" id="PTHR24567:SF26">
    <property type="entry name" value="REGULATORY PROTEIN YEIL"/>
    <property type="match status" value="1"/>
</dbReference>
<dbReference type="SMART" id="SM00419">
    <property type="entry name" value="HTH_CRP"/>
    <property type="match status" value="1"/>
</dbReference>
<dbReference type="InterPro" id="IPR014710">
    <property type="entry name" value="RmlC-like_jellyroll"/>
</dbReference>
<dbReference type="InterPro" id="IPR012318">
    <property type="entry name" value="HTH_CRP"/>
</dbReference>
<proteinExistence type="predicted"/>
<dbReference type="Gene3D" id="1.10.10.10">
    <property type="entry name" value="Winged helix-like DNA-binding domain superfamily/Winged helix DNA-binding domain"/>
    <property type="match status" value="1"/>
</dbReference>
<dbReference type="CDD" id="cd00038">
    <property type="entry name" value="CAP_ED"/>
    <property type="match status" value="1"/>
</dbReference>
<dbReference type="SUPFAM" id="SSF51206">
    <property type="entry name" value="cAMP-binding domain-like"/>
    <property type="match status" value="1"/>
</dbReference>
<accession>A0AAP2G1N6</accession>
<dbReference type="PRINTS" id="PR00034">
    <property type="entry name" value="HTHCRP"/>
</dbReference>
<evidence type="ECO:0000259" key="5">
    <source>
        <dbReference type="PROSITE" id="PS51063"/>
    </source>
</evidence>
<dbReference type="Pfam" id="PF13545">
    <property type="entry name" value="HTH_Crp_2"/>
    <property type="match status" value="1"/>
</dbReference>
<dbReference type="PANTHER" id="PTHR24567">
    <property type="entry name" value="CRP FAMILY TRANSCRIPTIONAL REGULATORY PROTEIN"/>
    <property type="match status" value="1"/>
</dbReference>
<dbReference type="GO" id="GO:0003700">
    <property type="term" value="F:DNA-binding transcription factor activity"/>
    <property type="evidence" value="ECO:0007669"/>
    <property type="project" value="TreeGrafter"/>
</dbReference>
<evidence type="ECO:0000259" key="4">
    <source>
        <dbReference type="PROSITE" id="PS50042"/>
    </source>
</evidence>
<dbReference type="InterPro" id="IPR018490">
    <property type="entry name" value="cNMP-bd_dom_sf"/>
</dbReference>
<dbReference type="SUPFAM" id="SSF46785">
    <property type="entry name" value="Winged helix' DNA-binding domain"/>
    <property type="match status" value="1"/>
</dbReference>
<feature type="domain" description="HTH crp-type" evidence="5">
    <location>
        <begin position="135"/>
        <end position="208"/>
    </location>
</feature>
<sequence>MFANLTEEELKKITAAKNMISHKKGQTLFYEGTKPLGIFCVRSGVVKTVKAASNGKEQLIHLAKEGDFLGYTSLLSDDVYSSTSTIVKDAKVCFIPKEAFLEVLRNDVQFHYKVTENICRDLGSMEERLTDANQKSIRERLAFALLKLVHTFGVEDDRGEKIDIVLSREEIASLVGTATETIIRLLSEFKKDKLIALQGKYIHVLDKKSLSKVADFYQ</sequence>
<dbReference type="PROSITE" id="PS51063">
    <property type="entry name" value="HTH_CRP_2"/>
    <property type="match status" value="1"/>
</dbReference>
<dbReference type="GO" id="GO:0005829">
    <property type="term" value="C:cytosol"/>
    <property type="evidence" value="ECO:0007669"/>
    <property type="project" value="TreeGrafter"/>
</dbReference>
<dbReference type="SMART" id="SM00100">
    <property type="entry name" value="cNMP"/>
    <property type="match status" value="1"/>
</dbReference>
<dbReference type="AlphaFoldDB" id="A0AAP2G1N6"/>
<dbReference type="PROSITE" id="PS50042">
    <property type="entry name" value="CNMP_BINDING_3"/>
    <property type="match status" value="1"/>
</dbReference>
<dbReference type="GO" id="GO:0003677">
    <property type="term" value="F:DNA binding"/>
    <property type="evidence" value="ECO:0007669"/>
    <property type="project" value="UniProtKB-KW"/>
</dbReference>
<gene>
    <name evidence="6" type="ORF">KI659_10615</name>
</gene>
<evidence type="ECO:0000313" key="7">
    <source>
        <dbReference type="Proteomes" id="UP001319104"/>
    </source>
</evidence>
<organism evidence="6 7">
    <name type="scientific">Litoribacter ruber</name>
    <dbReference type="NCBI Taxonomy" id="702568"/>
    <lineage>
        <taxon>Bacteria</taxon>
        <taxon>Pseudomonadati</taxon>
        <taxon>Bacteroidota</taxon>
        <taxon>Cytophagia</taxon>
        <taxon>Cytophagales</taxon>
        <taxon>Cyclobacteriaceae</taxon>
        <taxon>Litoribacter</taxon>
    </lineage>
</organism>
<keyword evidence="2" id="KW-0238">DNA-binding</keyword>
<dbReference type="InterPro" id="IPR036388">
    <property type="entry name" value="WH-like_DNA-bd_sf"/>
</dbReference>
<dbReference type="InterPro" id="IPR000595">
    <property type="entry name" value="cNMP-bd_dom"/>
</dbReference>
<keyword evidence="3" id="KW-0804">Transcription</keyword>
<comment type="caution">
    <text evidence="6">The sequence shown here is derived from an EMBL/GenBank/DDBJ whole genome shotgun (WGS) entry which is preliminary data.</text>
</comment>
<name>A0AAP2G1N6_9BACT</name>
<evidence type="ECO:0000313" key="6">
    <source>
        <dbReference type="EMBL" id="MBS9524467.1"/>
    </source>
</evidence>
<dbReference type="InterPro" id="IPR050397">
    <property type="entry name" value="Env_Response_Regulators"/>
</dbReference>
<dbReference type="InterPro" id="IPR036390">
    <property type="entry name" value="WH_DNA-bd_sf"/>
</dbReference>
<dbReference type="CDD" id="cd00092">
    <property type="entry name" value="HTH_CRP"/>
    <property type="match status" value="1"/>
</dbReference>